<dbReference type="InterPro" id="IPR007833">
    <property type="entry name" value="Capsule_polysaccharide_synth"/>
</dbReference>
<dbReference type="GO" id="GO:0000271">
    <property type="term" value="P:polysaccharide biosynthetic process"/>
    <property type="evidence" value="ECO:0007669"/>
    <property type="project" value="InterPro"/>
</dbReference>
<proteinExistence type="predicted"/>
<dbReference type="EMBL" id="FNVP01000007">
    <property type="protein sequence ID" value="SEG17773.1"/>
    <property type="molecule type" value="Genomic_DNA"/>
</dbReference>
<dbReference type="InterPro" id="IPR043148">
    <property type="entry name" value="TagF_C"/>
</dbReference>
<keyword evidence="2" id="KW-1185">Reference proteome</keyword>
<name>A0A1H5Y1F6_9FLAO</name>
<dbReference type="Gene3D" id="3.40.50.12580">
    <property type="match status" value="1"/>
</dbReference>
<dbReference type="GO" id="GO:0015774">
    <property type="term" value="P:polysaccharide transport"/>
    <property type="evidence" value="ECO:0007669"/>
    <property type="project" value="InterPro"/>
</dbReference>
<accession>A0A1H5Y1F6</accession>
<evidence type="ECO:0000313" key="1">
    <source>
        <dbReference type="EMBL" id="SEG17773.1"/>
    </source>
</evidence>
<dbReference type="OrthoDB" id="1432009at2"/>
<dbReference type="Pfam" id="PF05159">
    <property type="entry name" value="Capsule_synth"/>
    <property type="match status" value="1"/>
</dbReference>
<dbReference type="AlphaFoldDB" id="A0A1H5Y1F6"/>
<dbReference type="Proteomes" id="UP000236737">
    <property type="component" value="Unassembled WGS sequence"/>
</dbReference>
<dbReference type="RefSeq" id="WP_103999958.1">
    <property type="nucleotide sequence ID" value="NZ_FNVP01000007.1"/>
</dbReference>
<gene>
    <name evidence="1" type="ORF">SAMN04488130_10722</name>
</gene>
<protein>
    <submittedName>
        <fullName evidence="1">Capsule polysaccharide biosynthesis protein</fullName>
    </submittedName>
</protein>
<organism evidence="1 2">
    <name type="scientific">Flavobacterium urumqiense</name>
    <dbReference type="NCBI Taxonomy" id="935224"/>
    <lineage>
        <taxon>Bacteria</taxon>
        <taxon>Pseudomonadati</taxon>
        <taxon>Bacteroidota</taxon>
        <taxon>Flavobacteriia</taxon>
        <taxon>Flavobacteriales</taxon>
        <taxon>Flavobacteriaceae</taxon>
        <taxon>Flavobacterium</taxon>
    </lineage>
</organism>
<evidence type="ECO:0000313" key="2">
    <source>
        <dbReference type="Proteomes" id="UP000236737"/>
    </source>
</evidence>
<reference evidence="2" key="1">
    <citation type="submission" date="2016-10" db="EMBL/GenBank/DDBJ databases">
        <authorList>
            <person name="Varghese N."/>
            <person name="Submissions S."/>
        </authorList>
    </citation>
    <scope>NUCLEOTIDE SEQUENCE [LARGE SCALE GENOMIC DNA]</scope>
    <source>
        <strain evidence="2">CGMCC 1.9230</strain>
    </source>
</reference>
<sequence length="451" mass="52587">MNSSKPIILFFSRDYQSQFYPTLKSEVFDSIHVTLNKKEKKNVESKGGKVVACLEEEYEKLQEADISFPYLEYSIGSDRFLRAYTHQQRLSVLKKLVSFWGNIMDKYNPSYVMNEVVALEISEVLLIEAKKRGIEYLATGAFAFDNSFFFHTTPYTSEVQDQLNSVVPTEEHKLIARNYINKIRSGAVENPHIKVLRKSKDISNLLNKIKSLTIQVLRTLYVKNKTIRQICYYESFSYFFDEINYYINYILRSNAYDKLEDINKDTEVVFYPLHFEPEATLFYLSPFCDNQFALIENVLKCMKEDQVLVIKEHPAQAGFLMQKQFRKLKTRFPNVKYLKADISSSIVIIRANYIFTLVSTAGFEAMCIDKPVIVFGKVYYNAYSGVNYCTTFEEVYNLLRGLTTFNKSDGLEDFLSRMIAILNVGYPWPYPILYTKENIDNVRMGIEKRIV</sequence>